<dbReference type="Pfam" id="PF11976">
    <property type="entry name" value="Rad60-SLD"/>
    <property type="match status" value="1"/>
</dbReference>
<accession>A0A6A6XBU9</accession>
<evidence type="ECO:0000313" key="3">
    <source>
        <dbReference type="EMBL" id="KAF2794040.1"/>
    </source>
</evidence>
<sequence>MADITEANPTVAPPKKRSLFKKAAWQTAAKPEDKERDMFSHSNTFNDIIADEARRKREAKQKVQATKKRKPEEGAASKRRKVSTDVDELRLPGSGSGSSARASQTGRTGRSRTPLSPISKPDPNSLSARYDTLTKPSASFSSLSHKASDTVYLGDTDSEDDSLYSKPPPRQAPGISLPRIPSKPALSEDFEEDEDPAIAALIARARANAAKESQPAASREIDAAASKSAVVQLLITSEIPGSIQMLIKIKIDTKIDKPYEAWCARQGFPKEVKDNVFLTWKKKHIYNSTTIARLGVSIDPSGFITVEGDSQIYDENNLPKIHLEAWTEELFEDWLRGKAEEGAAKRKAADAPQEIEDEEPVVSPVVEVRKIRLYLKAKGKQDFRICVNPDTTFGHLTAAFKQKMDIPKDCPITLMFDGDRLKPLDTIADVDIEDEDSIEVHFK</sequence>
<dbReference type="OrthoDB" id="3365399at2759"/>
<dbReference type="EMBL" id="MU001905">
    <property type="protein sequence ID" value="KAF2794040.1"/>
    <property type="molecule type" value="Genomic_DNA"/>
</dbReference>
<name>A0A6A6XBU9_9PLEO</name>
<feature type="compositionally biased region" description="Basic and acidic residues" evidence="1">
    <location>
        <begin position="70"/>
        <end position="90"/>
    </location>
</feature>
<gene>
    <name evidence="3" type="ORF">K505DRAFT_304698</name>
</gene>
<feature type="compositionally biased region" description="Polar residues" evidence="1">
    <location>
        <begin position="100"/>
        <end position="127"/>
    </location>
</feature>
<evidence type="ECO:0000259" key="2">
    <source>
        <dbReference type="PROSITE" id="PS50053"/>
    </source>
</evidence>
<protein>
    <recommendedName>
        <fullName evidence="2">Ubiquitin-like domain-containing protein</fullName>
    </recommendedName>
</protein>
<keyword evidence="4" id="KW-1185">Reference proteome</keyword>
<reference evidence="3" key="1">
    <citation type="journal article" date="2020" name="Stud. Mycol.">
        <title>101 Dothideomycetes genomes: a test case for predicting lifestyles and emergence of pathogens.</title>
        <authorList>
            <person name="Haridas S."/>
            <person name="Albert R."/>
            <person name="Binder M."/>
            <person name="Bloem J."/>
            <person name="Labutti K."/>
            <person name="Salamov A."/>
            <person name="Andreopoulos B."/>
            <person name="Baker S."/>
            <person name="Barry K."/>
            <person name="Bills G."/>
            <person name="Bluhm B."/>
            <person name="Cannon C."/>
            <person name="Castanera R."/>
            <person name="Culley D."/>
            <person name="Daum C."/>
            <person name="Ezra D."/>
            <person name="Gonzalez J."/>
            <person name="Henrissat B."/>
            <person name="Kuo A."/>
            <person name="Liang C."/>
            <person name="Lipzen A."/>
            <person name="Lutzoni F."/>
            <person name="Magnuson J."/>
            <person name="Mondo S."/>
            <person name="Nolan M."/>
            <person name="Ohm R."/>
            <person name="Pangilinan J."/>
            <person name="Park H.-J."/>
            <person name="Ramirez L."/>
            <person name="Alfaro M."/>
            <person name="Sun H."/>
            <person name="Tritt A."/>
            <person name="Yoshinaga Y."/>
            <person name="Zwiers L.-H."/>
            <person name="Turgeon B."/>
            <person name="Goodwin S."/>
            <person name="Spatafora J."/>
            <person name="Crous P."/>
            <person name="Grigoriev I."/>
        </authorList>
    </citation>
    <scope>NUCLEOTIDE SEQUENCE</scope>
    <source>
        <strain evidence="3">CBS 109.77</strain>
    </source>
</reference>
<dbReference type="InterPro" id="IPR022617">
    <property type="entry name" value="Rad60/SUMO-like_dom"/>
</dbReference>
<feature type="region of interest" description="Disordered" evidence="1">
    <location>
        <begin position="1"/>
        <end position="191"/>
    </location>
</feature>
<proteinExistence type="predicted"/>
<dbReference type="InterPro" id="IPR029071">
    <property type="entry name" value="Ubiquitin-like_domsf"/>
</dbReference>
<dbReference type="Gene3D" id="3.10.20.90">
    <property type="entry name" value="Phosphatidylinositol 3-kinase Catalytic Subunit, Chain A, domain 1"/>
    <property type="match status" value="1"/>
</dbReference>
<dbReference type="SUPFAM" id="SSF54236">
    <property type="entry name" value="Ubiquitin-like"/>
    <property type="match status" value="1"/>
</dbReference>
<feature type="domain" description="Ubiquitin-like" evidence="2">
    <location>
        <begin position="371"/>
        <end position="443"/>
    </location>
</feature>
<dbReference type="AlphaFoldDB" id="A0A6A6XBU9"/>
<dbReference type="PROSITE" id="PS50053">
    <property type="entry name" value="UBIQUITIN_2"/>
    <property type="match status" value="1"/>
</dbReference>
<dbReference type="InterPro" id="IPR000626">
    <property type="entry name" value="Ubiquitin-like_dom"/>
</dbReference>
<dbReference type="Proteomes" id="UP000799757">
    <property type="component" value="Unassembled WGS sequence"/>
</dbReference>
<evidence type="ECO:0000256" key="1">
    <source>
        <dbReference type="SAM" id="MobiDB-lite"/>
    </source>
</evidence>
<organism evidence="3 4">
    <name type="scientific">Melanomma pulvis-pyrius CBS 109.77</name>
    <dbReference type="NCBI Taxonomy" id="1314802"/>
    <lineage>
        <taxon>Eukaryota</taxon>
        <taxon>Fungi</taxon>
        <taxon>Dikarya</taxon>
        <taxon>Ascomycota</taxon>
        <taxon>Pezizomycotina</taxon>
        <taxon>Dothideomycetes</taxon>
        <taxon>Pleosporomycetidae</taxon>
        <taxon>Pleosporales</taxon>
        <taxon>Melanommataceae</taxon>
        <taxon>Melanomma</taxon>
    </lineage>
</organism>
<dbReference type="CDD" id="cd17080">
    <property type="entry name" value="Ubl_SLD2_Esc2_like"/>
    <property type="match status" value="1"/>
</dbReference>
<evidence type="ECO:0000313" key="4">
    <source>
        <dbReference type="Proteomes" id="UP000799757"/>
    </source>
</evidence>
<feature type="compositionally biased region" description="Basic and acidic residues" evidence="1">
    <location>
        <begin position="30"/>
        <end position="39"/>
    </location>
</feature>